<organism evidence="2 3">
    <name type="scientific">Blastococcus jejuensis</name>
    <dbReference type="NCBI Taxonomy" id="351224"/>
    <lineage>
        <taxon>Bacteria</taxon>
        <taxon>Bacillati</taxon>
        <taxon>Actinomycetota</taxon>
        <taxon>Actinomycetes</taxon>
        <taxon>Geodermatophilales</taxon>
        <taxon>Geodermatophilaceae</taxon>
        <taxon>Blastococcus</taxon>
    </lineage>
</organism>
<keyword evidence="3" id="KW-1185">Reference proteome</keyword>
<protein>
    <submittedName>
        <fullName evidence="2">Uncharacterized protein</fullName>
    </submittedName>
</protein>
<feature type="region of interest" description="Disordered" evidence="1">
    <location>
        <begin position="1"/>
        <end position="53"/>
    </location>
</feature>
<dbReference type="Proteomes" id="UP001499924">
    <property type="component" value="Unassembled WGS sequence"/>
</dbReference>
<evidence type="ECO:0000313" key="3">
    <source>
        <dbReference type="Proteomes" id="UP001499924"/>
    </source>
</evidence>
<accession>A0ABP6PID4</accession>
<evidence type="ECO:0000256" key="1">
    <source>
        <dbReference type="SAM" id="MobiDB-lite"/>
    </source>
</evidence>
<proteinExistence type="predicted"/>
<feature type="compositionally biased region" description="Low complexity" evidence="1">
    <location>
        <begin position="27"/>
        <end position="36"/>
    </location>
</feature>
<reference evidence="3" key="1">
    <citation type="journal article" date="2019" name="Int. J. Syst. Evol. Microbiol.">
        <title>The Global Catalogue of Microorganisms (GCM) 10K type strain sequencing project: providing services to taxonomists for standard genome sequencing and annotation.</title>
        <authorList>
            <consortium name="The Broad Institute Genomics Platform"/>
            <consortium name="The Broad Institute Genome Sequencing Center for Infectious Disease"/>
            <person name="Wu L."/>
            <person name="Ma J."/>
        </authorList>
    </citation>
    <scope>NUCLEOTIDE SEQUENCE [LARGE SCALE GENOMIC DNA]</scope>
    <source>
        <strain evidence="3">JCM 15614</strain>
    </source>
</reference>
<dbReference type="EMBL" id="BAAAVV010000009">
    <property type="protein sequence ID" value="GAA3177505.1"/>
    <property type="molecule type" value="Genomic_DNA"/>
</dbReference>
<sequence>MQHPTAAQHGSRERIGPRPYVRTPVPDLDGLAGGPRRLPRRLRRAAPLLVPPA</sequence>
<dbReference type="RefSeq" id="WP_344690200.1">
    <property type="nucleotide sequence ID" value="NZ_BAAAVV010000009.1"/>
</dbReference>
<comment type="caution">
    <text evidence="2">The sequence shown here is derived from an EMBL/GenBank/DDBJ whole genome shotgun (WGS) entry which is preliminary data.</text>
</comment>
<evidence type="ECO:0000313" key="2">
    <source>
        <dbReference type="EMBL" id="GAA3177505.1"/>
    </source>
</evidence>
<name>A0ABP6PID4_9ACTN</name>
<gene>
    <name evidence="2" type="ORF">GCM10010531_34100</name>
</gene>